<dbReference type="AlphaFoldDB" id="A0A318SL22"/>
<keyword evidence="9" id="KW-0234">DNA repair</keyword>
<dbReference type="InterPro" id="IPR011604">
    <property type="entry name" value="PDDEXK-like_dom_sf"/>
</dbReference>
<feature type="region of interest" description="Disordered" evidence="10">
    <location>
        <begin position="602"/>
        <end position="633"/>
    </location>
</feature>
<keyword evidence="1" id="KW-0540">Nuclease</keyword>
<dbReference type="InterPro" id="IPR027417">
    <property type="entry name" value="P-loop_NTPase"/>
</dbReference>
<dbReference type="GO" id="GO:0006281">
    <property type="term" value="P:DNA repair"/>
    <property type="evidence" value="ECO:0007669"/>
    <property type="project" value="UniProtKB-KW"/>
</dbReference>
<keyword evidence="13" id="KW-1185">Reference proteome</keyword>
<gene>
    <name evidence="12" type="ORF">DFQ15_10125</name>
</gene>
<evidence type="ECO:0000256" key="6">
    <source>
        <dbReference type="ARBA" id="ARBA00022839"/>
    </source>
</evidence>
<keyword evidence="2" id="KW-0547">Nucleotide-binding</keyword>
<dbReference type="GO" id="GO:0004386">
    <property type="term" value="F:helicase activity"/>
    <property type="evidence" value="ECO:0007669"/>
    <property type="project" value="UniProtKB-KW"/>
</dbReference>
<evidence type="ECO:0000256" key="2">
    <source>
        <dbReference type="ARBA" id="ARBA00022741"/>
    </source>
</evidence>
<evidence type="ECO:0000256" key="9">
    <source>
        <dbReference type="ARBA" id="ARBA00023204"/>
    </source>
</evidence>
<dbReference type="EMBL" id="QJTC01000001">
    <property type="protein sequence ID" value="PYE79706.1"/>
    <property type="molecule type" value="Genomic_DNA"/>
</dbReference>
<evidence type="ECO:0000256" key="7">
    <source>
        <dbReference type="ARBA" id="ARBA00022840"/>
    </source>
</evidence>
<keyword evidence="5 12" id="KW-0347">Helicase</keyword>
<evidence type="ECO:0000259" key="11">
    <source>
        <dbReference type="PROSITE" id="PS51217"/>
    </source>
</evidence>
<keyword evidence="4" id="KW-0378">Hydrolase</keyword>
<proteinExistence type="predicted"/>
<reference evidence="12 13" key="1">
    <citation type="submission" date="2018-06" db="EMBL/GenBank/DDBJ databases">
        <title>Genomic Encyclopedia of Type Strains, Phase III (KMG-III): the genomes of soil and plant-associated and newly described type strains.</title>
        <authorList>
            <person name="Whitman W."/>
        </authorList>
    </citation>
    <scope>NUCLEOTIDE SEQUENCE [LARGE SCALE GENOMIC DNA]</scope>
    <source>
        <strain evidence="12 13">CECT 7646</strain>
    </source>
</reference>
<keyword evidence="7" id="KW-0067">ATP-binding</keyword>
<protein>
    <submittedName>
        <fullName evidence="12">ATP-dependent helicase/nuclease subunit B</fullName>
    </submittedName>
</protein>
<dbReference type="Gene3D" id="3.90.320.10">
    <property type="match status" value="1"/>
</dbReference>
<evidence type="ECO:0000256" key="1">
    <source>
        <dbReference type="ARBA" id="ARBA00022722"/>
    </source>
</evidence>
<dbReference type="GO" id="GO:0005524">
    <property type="term" value="F:ATP binding"/>
    <property type="evidence" value="ECO:0007669"/>
    <property type="project" value="UniProtKB-KW"/>
</dbReference>
<keyword evidence="8" id="KW-0238">DNA-binding</keyword>
<evidence type="ECO:0000256" key="5">
    <source>
        <dbReference type="ARBA" id="ARBA00022806"/>
    </source>
</evidence>
<evidence type="ECO:0000256" key="4">
    <source>
        <dbReference type="ARBA" id="ARBA00022801"/>
    </source>
</evidence>
<evidence type="ECO:0000313" key="12">
    <source>
        <dbReference type="EMBL" id="PYE79706.1"/>
    </source>
</evidence>
<name>A0A318SL22_9BURK</name>
<dbReference type="SUPFAM" id="SSF52540">
    <property type="entry name" value="P-loop containing nucleoside triphosphate hydrolases"/>
    <property type="match status" value="1"/>
</dbReference>
<keyword evidence="6" id="KW-0269">Exonuclease</keyword>
<evidence type="ECO:0000313" key="13">
    <source>
        <dbReference type="Proteomes" id="UP000247540"/>
    </source>
</evidence>
<evidence type="ECO:0000256" key="3">
    <source>
        <dbReference type="ARBA" id="ARBA00022763"/>
    </source>
</evidence>
<accession>A0A318SL22</accession>
<dbReference type="InterPro" id="IPR038726">
    <property type="entry name" value="PDDEXK_AddAB-type"/>
</dbReference>
<dbReference type="Pfam" id="PF12705">
    <property type="entry name" value="PDDEXK_1"/>
    <property type="match status" value="1"/>
</dbReference>
<keyword evidence="3" id="KW-0227">DNA damage</keyword>
<dbReference type="GO" id="GO:0004527">
    <property type="term" value="F:exonuclease activity"/>
    <property type="evidence" value="ECO:0007669"/>
    <property type="project" value="UniProtKB-KW"/>
</dbReference>
<evidence type="ECO:0000256" key="8">
    <source>
        <dbReference type="ARBA" id="ARBA00023125"/>
    </source>
</evidence>
<dbReference type="GO" id="GO:0003677">
    <property type="term" value="F:DNA binding"/>
    <property type="evidence" value="ECO:0007669"/>
    <property type="project" value="UniProtKB-KW"/>
</dbReference>
<dbReference type="PROSITE" id="PS51217">
    <property type="entry name" value="UVRD_HELICASE_CTER"/>
    <property type="match status" value="1"/>
</dbReference>
<sequence length="895" mass="95945">MAAIVTEPKCREGPPSAIDAIAKAPCADAGTVSFAHPVDALWRDPATGVVARLTEAFDTHGVHPAHAVVVLPHAQLLPVARRYWAAARPQGFAPRFETLSSWARSLGVPDATDTGGVTGDAARDLLRALALLEQVPTLKRHADTLAEPLVESACQLHRALAAVVPDARPAWGEAAAEAMGQGAEAAVLQLEAATARVALVWALTSACATDVLLGPGATAGGIRCLVVLDGLQPEPLADAVCRRWEANGLPALRIGLRQPAARCAGVRLHAAPDAEDEAERAAGCVLARVREGATPVALVANDRALTRRIGAMLHARGLTLRDESGWKLSTTRAAAQVMAALRACARQAAADEVLDWLKQSPTFETARLRPLEAALRREGVRDWNGWQPPPGEKAPAPLLRDLSTDIDALREAMQRPRSLPQWLAALRGLLQASGLWDGLRADAAGEKVVAVLRLDTLAQARFAQQLEDSPWATRRVGLSAFGTWARQALEAANFQPEADWQTADVEVVVLPMQQLLARPFGAVVMPGCDEIRLPAAPEPAGAWSAAERIALGLTTREALQAETAAAWEIALCAPRVDILWRRGDEGGEPLLPSPLVQALQSVPGAAAEAADPRPSRSIAALPTPRPRPTGDALPVERLSASAYEDLRKCPYRFFALRQLGLQEADELDAEVDKRDFGLWLHDTLRGFHEALAQAPTDDPAARLAMLDAAAAQATRARRLPAEDFLPFAATWPQARDGYLAWLAGHDATGARFGWAEGWRAQPLGDVLLVGQIDRMDRLPGGPDGALLPLVIDYKTESLQTTRERLRRQGEDTQLAFYAALLEDDALHAAYLNIGEKGPTTFVEQEDVVQARDMLVEGILDDLSRIAEGVALPALGEGAVCDYCAARGLCRKDFWV</sequence>
<feature type="domain" description="UvrD-like helicase C-terminal" evidence="11">
    <location>
        <begin position="235"/>
        <end position="541"/>
    </location>
</feature>
<comment type="caution">
    <text evidence="12">The sequence shown here is derived from an EMBL/GenBank/DDBJ whole genome shotgun (WGS) entry which is preliminary data.</text>
</comment>
<evidence type="ECO:0000256" key="10">
    <source>
        <dbReference type="SAM" id="MobiDB-lite"/>
    </source>
</evidence>
<organism evidence="12 13">
    <name type="scientific">Xylophilus ampelinus</name>
    <dbReference type="NCBI Taxonomy" id="54067"/>
    <lineage>
        <taxon>Bacteria</taxon>
        <taxon>Pseudomonadati</taxon>
        <taxon>Pseudomonadota</taxon>
        <taxon>Betaproteobacteria</taxon>
        <taxon>Burkholderiales</taxon>
        <taxon>Xylophilus</taxon>
    </lineage>
</organism>
<dbReference type="Proteomes" id="UP000247540">
    <property type="component" value="Unassembled WGS sequence"/>
</dbReference>
<dbReference type="InterPro" id="IPR014017">
    <property type="entry name" value="DNA_helicase_UvrD-like_C"/>
</dbReference>